<dbReference type="Gene3D" id="3.30.70.330">
    <property type="match status" value="1"/>
</dbReference>
<gene>
    <name evidence="4" type="ORF">Tsubulata_000898</name>
</gene>
<dbReference type="AlphaFoldDB" id="A0A9Q0J0Z0"/>
<dbReference type="OrthoDB" id="861279at2759"/>
<evidence type="ECO:0000313" key="4">
    <source>
        <dbReference type="EMBL" id="KAJ4824057.1"/>
    </source>
</evidence>
<dbReference type="PROSITE" id="PS50102">
    <property type="entry name" value="RRM"/>
    <property type="match status" value="1"/>
</dbReference>
<name>A0A9Q0J0Z0_9ROSI</name>
<feature type="domain" description="RRM" evidence="3">
    <location>
        <begin position="81"/>
        <end position="163"/>
    </location>
</feature>
<proteinExistence type="predicted"/>
<feature type="region of interest" description="Disordered" evidence="2">
    <location>
        <begin position="166"/>
        <end position="185"/>
    </location>
</feature>
<organism evidence="4 5">
    <name type="scientific">Turnera subulata</name>
    <dbReference type="NCBI Taxonomy" id="218843"/>
    <lineage>
        <taxon>Eukaryota</taxon>
        <taxon>Viridiplantae</taxon>
        <taxon>Streptophyta</taxon>
        <taxon>Embryophyta</taxon>
        <taxon>Tracheophyta</taxon>
        <taxon>Spermatophyta</taxon>
        <taxon>Magnoliopsida</taxon>
        <taxon>eudicotyledons</taxon>
        <taxon>Gunneridae</taxon>
        <taxon>Pentapetalae</taxon>
        <taxon>rosids</taxon>
        <taxon>fabids</taxon>
        <taxon>Malpighiales</taxon>
        <taxon>Passifloraceae</taxon>
        <taxon>Turnera</taxon>
    </lineage>
</organism>
<dbReference type="Proteomes" id="UP001141552">
    <property type="component" value="Unassembled WGS sequence"/>
</dbReference>
<dbReference type="InterPro" id="IPR012677">
    <property type="entry name" value="Nucleotide-bd_a/b_plait_sf"/>
</dbReference>
<evidence type="ECO:0000259" key="3">
    <source>
        <dbReference type="PROSITE" id="PS50102"/>
    </source>
</evidence>
<reference evidence="4" key="2">
    <citation type="journal article" date="2023" name="Plants (Basel)">
        <title>Annotation of the Turnera subulata (Passifloraceae) Draft Genome Reveals the S-Locus Evolved after the Divergence of Turneroideae from Passifloroideae in a Stepwise Manner.</title>
        <authorList>
            <person name="Henning P.M."/>
            <person name="Roalson E.H."/>
            <person name="Mir W."/>
            <person name="McCubbin A.G."/>
            <person name="Shore J.S."/>
        </authorList>
    </citation>
    <scope>NUCLEOTIDE SEQUENCE</scope>
    <source>
        <strain evidence="4">F60SS</strain>
    </source>
</reference>
<dbReference type="CDD" id="cd00590">
    <property type="entry name" value="RRM_SF"/>
    <property type="match status" value="1"/>
</dbReference>
<feature type="compositionally biased region" description="Low complexity" evidence="2">
    <location>
        <begin position="394"/>
        <end position="408"/>
    </location>
</feature>
<reference evidence="4" key="1">
    <citation type="submission" date="2022-02" db="EMBL/GenBank/DDBJ databases">
        <authorList>
            <person name="Henning P.M."/>
            <person name="McCubbin A.G."/>
            <person name="Shore J.S."/>
        </authorList>
    </citation>
    <scope>NUCLEOTIDE SEQUENCE</scope>
    <source>
        <strain evidence="4">F60SS</strain>
        <tissue evidence="4">Leaves</tissue>
    </source>
</reference>
<comment type="caution">
    <text evidence="4">The sequence shown here is derived from an EMBL/GenBank/DDBJ whole genome shotgun (WGS) entry which is preliminary data.</text>
</comment>
<dbReference type="InterPro" id="IPR000504">
    <property type="entry name" value="RRM_dom"/>
</dbReference>
<dbReference type="PANTHER" id="PTHR34427">
    <property type="entry name" value="DUF4283 DOMAIN PROTEIN"/>
    <property type="match status" value="1"/>
</dbReference>
<dbReference type="SUPFAM" id="SSF54928">
    <property type="entry name" value="RNA-binding domain, RBD"/>
    <property type="match status" value="1"/>
</dbReference>
<evidence type="ECO:0000313" key="5">
    <source>
        <dbReference type="Proteomes" id="UP001141552"/>
    </source>
</evidence>
<dbReference type="GO" id="GO:0003723">
    <property type="term" value="F:RNA binding"/>
    <property type="evidence" value="ECO:0007669"/>
    <property type="project" value="UniProtKB-UniRule"/>
</dbReference>
<feature type="region of interest" description="Disordered" evidence="2">
    <location>
        <begin position="386"/>
        <end position="431"/>
    </location>
</feature>
<sequence>MASLRFDIFCIVVHNPFTPCFSRIDHCIVSHDFGHLHRFAWPRHGIVALTSFASLCIITYCLASRLTIASLRMAIDLSQVTSLYVENLPCRWSPADIHLVLTKYGEDIDVFIPNKESKQGQRFAFVRFKNDGDISTVIKGVNQVQSETGYLHANVARVRVGKSPPVDRKVTQLPRRPTEQGSNAQKTYATAVTSSQQAGVEPSRSSIATVTYTPQQETLEWLSRSAFGILKYWVECHVLLKLFLASGIGGVSFSPVGVDTVLISFPSAMEMNAFCQSNYDWVKQWFSFFRPSQHGDGASDRTYWVRNSGIPLHAWSDDFFRHVVIHFGILVEVAPVTLRRAKLEATWVRVHTTIREQIHTTLNASILGKTYVITAMKSCPGACRSSPDGWPINQTPTPTAAPASQSPTRVQDESTPQGDHHSNPGVSGVQSIPILSNCSQLLTGPKMQKESQL</sequence>
<dbReference type="PANTHER" id="PTHR34427:SF5">
    <property type="entry name" value="DUF4283 DOMAIN-CONTAINING PROTEIN"/>
    <property type="match status" value="1"/>
</dbReference>
<protein>
    <recommendedName>
        <fullName evidence="3">RRM domain-containing protein</fullName>
    </recommendedName>
</protein>
<dbReference type="EMBL" id="JAKUCV010007280">
    <property type="protein sequence ID" value="KAJ4824057.1"/>
    <property type="molecule type" value="Genomic_DNA"/>
</dbReference>
<dbReference type="Pfam" id="PF00076">
    <property type="entry name" value="RRM_1"/>
    <property type="match status" value="1"/>
</dbReference>
<keyword evidence="5" id="KW-1185">Reference proteome</keyword>
<accession>A0A9Q0J0Z0</accession>
<evidence type="ECO:0000256" key="1">
    <source>
        <dbReference type="PROSITE-ProRule" id="PRU00176"/>
    </source>
</evidence>
<evidence type="ECO:0000256" key="2">
    <source>
        <dbReference type="SAM" id="MobiDB-lite"/>
    </source>
</evidence>
<keyword evidence="1" id="KW-0694">RNA-binding</keyword>
<dbReference type="InterPro" id="IPR035979">
    <property type="entry name" value="RBD_domain_sf"/>
</dbReference>